<feature type="non-terminal residue" evidence="2">
    <location>
        <position position="290"/>
    </location>
</feature>
<dbReference type="PANTHER" id="PTHR44119">
    <property type="entry name" value="MAGNESIUM-CHELATASE SUBUNIT CHLH, CHLOROPLASTIC"/>
    <property type="match status" value="1"/>
</dbReference>
<evidence type="ECO:0000313" key="2">
    <source>
        <dbReference type="EMBL" id="VAW40985.1"/>
    </source>
</evidence>
<dbReference type="EC" id="6.6.1.2" evidence="2"/>
<name>A0A3B0VBP0_9ZZZZ</name>
<dbReference type="Pfam" id="PF02514">
    <property type="entry name" value="CobN-Mg_chel"/>
    <property type="match status" value="1"/>
</dbReference>
<dbReference type="InterPro" id="IPR003672">
    <property type="entry name" value="CobN/Mg_chltase"/>
</dbReference>
<protein>
    <submittedName>
        <fullName evidence="2">Aerobic cobaltochelatase CobN subunit</fullName>
        <ecNumber evidence="2">6.6.1.2</ecNumber>
    </submittedName>
</protein>
<evidence type="ECO:0000259" key="1">
    <source>
        <dbReference type="Pfam" id="PF02514"/>
    </source>
</evidence>
<organism evidence="2">
    <name type="scientific">hydrothermal vent metagenome</name>
    <dbReference type="NCBI Taxonomy" id="652676"/>
    <lineage>
        <taxon>unclassified sequences</taxon>
        <taxon>metagenomes</taxon>
        <taxon>ecological metagenomes</taxon>
    </lineage>
</organism>
<dbReference type="AlphaFoldDB" id="A0A3B0VBP0"/>
<reference evidence="2" key="1">
    <citation type="submission" date="2018-06" db="EMBL/GenBank/DDBJ databases">
        <authorList>
            <person name="Zhirakovskaya E."/>
        </authorList>
    </citation>
    <scope>NUCLEOTIDE SEQUENCE</scope>
</reference>
<dbReference type="GO" id="GO:0051116">
    <property type="term" value="F:cobaltochelatase activity"/>
    <property type="evidence" value="ECO:0007669"/>
    <property type="project" value="UniProtKB-EC"/>
</dbReference>
<dbReference type="EMBL" id="UOEY01000116">
    <property type="protein sequence ID" value="VAW40985.1"/>
    <property type="molecule type" value="Genomic_DNA"/>
</dbReference>
<dbReference type="PANTHER" id="PTHR44119:SF4">
    <property type="entry name" value="AEROBIC COBALTOCHELATASE SUBUNIT COBN"/>
    <property type="match status" value="1"/>
</dbReference>
<accession>A0A3B0VBP0</accession>
<gene>
    <name evidence="2" type="ORF">MNBD_DELTA04-252</name>
</gene>
<proteinExistence type="predicted"/>
<feature type="domain" description="CobN/magnesium chelatase" evidence="1">
    <location>
        <begin position="128"/>
        <end position="290"/>
    </location>
</feature>
<keyword evidence="2" id="KW-0436">Ligase</keyword>
<sequence length="290" mass="33099">MKPLTICYFSAHSVEIPSLSAGVRQYEKQVGRIRVIARTGSQLFDEARVRAFVREALAADVVLITLHGGKESCPAFAALVAALQEQKDREQKGPYFHIQPVGSDEDAVMAAREHADGFGSERWDTLNRYLVHGGRVNLRNMLVYLYNLRFHAAIPCDPPQSLPQEGIYHPDFMGVPDLEEYLEKKCDPARITVGIWFYQTYWLNDNLAHIDAMIREIERQGANVICVFHLRYKDAERGNRGADYIVDHFFMKEGRPRIDVLINSMMFSLTLAAPEYRDLLPRLDVPFIQA</sequence>